<proteinExistence type="predicted"/>
<evidence type="ECO:0000313" key="1">
    <source>
        <dbReference type="EMBL" id="GAI25343.1"/>
    </source>
</evidence>
<accession>X1M1V8</accession>
<feature type="non-terminal residue" evidence="1">
    <location>
        <position position="1"/>
    </location>
</feature>
<organism evidence="1">
    <name type="scientific">marine sediment metagenome</name>
    <dbReference type="NCBI Taxonomy" id="412755"/>
    <lineage>
        <taxon>unclassified sequences</taxon>
        <taxon>metagenomes</taxon>
        <taxon>ecological metagenomes</taxon>
    </lineage>
</organism>
<dbReference type="EMBL" id="BARV01013704">
    <property type="protein sequence ID" value="GAI25343.1"/>
    <property type="molecule type" value="Genomic_DNA"/>
</dbReference>
<dbReference type="AlphaFoldDB" id="X1M1V8"/>
<gene>
    <name evidence="1" type="ORF">S06H3_24544</name>
</gene>
<sequence length="49" mass="5365">AKKEHKERAVVFADAFTGGRGTLLFLKTFPESLVAAYDGSVAPAYYNAW</sequence>
<protein>
    <submittedName>
        <fullName evidence="1">Uncharacterized protein</fullName>
    </submittedName>
</protein>
<comment type="caution">
    <text evidence="1">The sequence shown here is derived from an EMBL/GenBank/DDBJ whole genome shotgun (WGS) entry which is preliminary data.</text>
</comment>
<name>X1M1V8_9ZZZZ</name>
<reference evidence="1" key="1">
    <citation type="journal article" date="2014" name="Front. Microbiol.">
        <title>High frequency of phylogenetically diverse reductive dehalogenase-homologous genes in deep subseafloor sedimentary metagenomes.</title>
        <authorList>
            <person name="Kawai M."/>
            <person name="Futagami T."/>
            <person name="Toyoda A."/>
            <person name="Takaki Y."/>
            <person name="Nishi S."/>
            <person name="Hori S."/>
            <person name="Arai W."/>
            <person name="Tsubouchi T."/>
            <person name="Morono Y."/>
            <person name="Uchiyama I."/>
            <person name="Ito T."/>
            <person name="Fujiyama A."/>
            <person name="Inagaki F."/>
            <person name="Takami H."/>
        </authorList>
    </citation>
    <scope>NUCLEOTIDE SEQUENCE</scope>
    <source>
        <strain evidence="1">Expedition CK06-06</strain>
    </source>
</reference>